<dbReference type="Proteomes" id="UP001162162">
    <property type="component" value="Unassembled WGS sequence"/>
</dbReference>
<evidence type="ECO:0000313" key="3">
    <source>
        <dbReference type="Proteomes" id="UP001162162"/>
    </source>
</evidence>
<keyword evidence="3" id="KW-1185">Reference proteome</keyword>
<organism evidence="2 3">
    <name type="scientific">Aromia moschata</name>
    <dbReference type="NCBI Taxonomy" id="1265417"/>
    <lineage>
        <taxon>Eukaryota</taxon>
        <taxon>Metazoa</taxon>
        <taxon>Ecdysozoa</taxon>
        <taxon>Arthropoda</taxon>
        <taxon>Hexapoda</taxon>
        <taxon>Insecta</taxon>
        <taxon>Pterygota</taxon>
        <taxon>Neoptera</taxon>
        <taxon>Endopterygota</taxon>
        <taxon>Coleoptera</taxon>
        <taxon>Polyphaga</taxon>
        <taxon>Cucujiformia</taxon>
        <taxon>Chrysomeloidea</taxon>
        <taxon>Cerambycidae</taxon>
        <taxon>Cerambycinae</taxon>
        <taxon>Callichromatini</taxon>
        <taxon>Aromia</taxon>
    </lineage>
</organism>
<dbReference type="EMBL" id="JAPWTK010000288">
    <property type="protein sequence ID" value="KAJ8943473.1"/>
    <property type="molecule type" value="Genomic_DNA"/>
</dbReference>
<name>A0AAV8XXC1_9CUCU</name>
<gene>
    <name evidence="2" type="ORF">NQ318_006326</name>
</gene>
<accession>A0AAV8XXC1</accession>
<reference evidence="2" key="1">
    <citation type="journal article" date="2023" name="Insect Mol. Biol.">
        <title>Genome sequencing provides insights into the evolution of gene families encoding plant cell wall-degrading enzymes in longhorned beetles.</title>
        <authorList>
            <person name="Shin N.R."/>
            <person name="Okamura Y."/>
            <person name="Kirsch R."/>
            <person name="Pauchet Y."/>
        </authorList>
    </citation>
    <scope>NUCLEOTIDE SEQUENCE</scope>
    <source>
        <strain evidence="2">AMC_N1</strain>
    </source>
</reference>
<dbReference type="AlphaFoldDB" id="A0AAV8XXC1"/>
<keyword evidence="1" id="KW-1133">Transmembrane helix</keyword>
<evidence type="ECO:0000256" key="1">
    <source>
        <dbReference type="SAM" id="Phobius"/>
    </source>
</evidence>
<feature type="transmembrane region" description="Helical" evidence="1">
    <location>
        <begin position="20"/>
        <end position="41"/>
    </location>
</feature>
<evidence type="ECO:0000313" key="2">
    <source>
        <dbReference type="EMBL" id="KAJ8943473.1"/>
    </source>
</evidence>
<proteinExistence type="predicted"/>
<protein>
    <submittedName>
        <fullName evidence="2">Uncharacterized protein</fullName>
    </submittedName>
</protein>
<sequence length="86" mass="10465">MFNLGIFYVDLLVIGRKEQILDYGLLVYTLYNLHLAVRVFFLYSLKVKFVEGCNLYFFTTPHYYYSIYNFFKFKQKIVNVKEHLKI</sequence>
<keyword evidence="1" id="KW-0812">Transmembrane</keyword>
<keyword evidence="1" id="KW-0472">Membrane</keyword>
<comment type="caution">
    <text evidence="2">The sequence shown here is derived from an EMBL/GenBank/DDBJ whole genome shotgun (WGS) entry which is preliminary data.</text>
</comment>